<keyword evidence="2" id="KW-1185">Reference proteome</keyword>
<dbReference type="Gene3D" id="3.30.420.10">
    <property type="entry name" value="Ribonuclease H-like superfamily/Ribonuclease H"/>
    <property type="match status" value="1"/>
</dbReference>
<gene>
    <name evidence="1" type="ORF">AVEN_107206_1</name>
</gene>
<dbReference type="EMBL" id="BGPR01003390">
    <property type="protein sequence ID" value="GBM87557.1"/>
    <property type="molecule type" value="Genomic_DNA"/>
</dbReference>
<accession>A0A4Y2JBX3</accession>
<comment type="caution">
    <text evidence="1">The sequence shown here is derived from an EMBL/GenBank/DDBJ whole genome shotgun (WGS) entry which is preliminary data.</text>
</comment>
<dbReference type="AlphaFoldDB" id="A0A4Y2JBX3"/>
<evidence type="ECO:0000313" key="1">
    <source>
        <dbReference type="EMBL" id="GBM87557.1"/>
    </source>
</evidence>
<reference evidence="1 2" key="1">
    <citation type="journal article" date="2019" name="Sci. Rep.">
        <title>Orb-weaving spider Araneus ventricosus genome elucidates the spidroin gene catalogue.</title>
        <authorList>
            <person name="Kono N."/>
            <person name="Nakamura H."/>
            <person name="Ohtoshi R."/>
            <person name="Moran D.A.P."/>
            <person name="Shinohara A."/>
            <person name="Yoshida Y."/>
            <person name="Fujiwara M."/>
            <person name="Mori M."/>
            <person name="Tomita M."/>
            <person name="Arakawa K."/>
        </authorList>
    </citation>
    <scope>NUCLEOTIDE SEQUENCE [LARGE SCALE GENOMIC DNA]</scope>
</reference>
<proteinExistence type="predicted"/>
<dbReference type="GO" id="GO:0003676">
    <property type="term" value="F:nucleic acid binding"/>
    <property type="evidence" value="ECO:0007669"/>
    <property type="project" value="InterPro"/>
</dbReference>
<dbReference type="InterPro" id="IPR036397">
    <property type="entry name" value="RNaseH_sf"/>
</dbReference>
<name>A0A4Y2JBX3_ARAVE</name>
<evidence type="ECO:0000313" key="2">
    <source>
        <dbReference type="Proteomes" id="UP000499080"/>
    </source>
</evidence>
<protein>
    <submittedName>
        <fullName evidence="1">Uncharacterized protein</fullName>
    </submittedName>
</protein>
<organism evidence="1 2">
    <name type="scientific">Araneus ventricosus</name>
    <name type="common">Orbweaver spider</name>
    <name type="synonym">Epeira ventricosa</name>
    <dbReference type="NCBI Taxonomy" id="182803"/>
    <lineage>
        <taxon>Eukaryota</taxon>
        <taxon>Metazoa</taxon>
        <taxon>Ecdysozoa</taxon>
        <taxon>Arthropoda</taxon>
        <taxon>Chelicerata</taxon>
        <taxon>Arachnida</taxon>
        <taxon>Araneae</taxon>
        <taxon>Araneomorphae</taxon>
        <taxon>Entelegynae</taxon>
        <taxon>Araneoidea</taxon>
        <taxon>Araneidae</taxon>
        <taxon>Araneus</taxon>
    </lineage>
</organism>
<dbReference type="OrthoDB" id="2311201at2759"/>
<dbReference type="Proteomes" id="UP000499080">
    <property type="component" value="Unassembled WGS sequence"/>
</dbReference>
<sequence>MDKTLLIHRPCLSTGAVQSGGVSVMVWDVCSWHDMGPLIRLEMPLTGYKYLSILSYHLHSFMSIVHSDGLGQLQQGNVTPHASKVATK</sequence>